<feature type="domain" description="GATA-type" evidence="3">
    <location>
        <begin position="308"/>
        <end position="356"/>
    </location>
</feature>
<keyword evidence="1" id="KW-0862">Zinc</keyword>
<dbReference type="Proteomes" id="UP001222325">
    <property type="component" value="Unassembled WGS sequence"/>
</dbReference>
<feature type="compositionally biased region" description="Polar residues" evidence="2">
    <location>
        <begin position="191"/>
        <end position="209"/>
    </location>
</feature>
<evidence type="ECO:0000313" key="5">
    <source>
        <dbReference type="Proteomes" id="UP001222325"/>
    </source>
</evidence>
<feature type="compositionally biased region" description="Low complexity" evidence="2">
    <location>
        <begin position="235"/>
        <end position="246"/>
    </location>
</feature>
<dbReference type="GO" id="GO:0006355">
    <property type="term" value="P:regulation of DNA-templated transcription"/>
    <property type="evidence" value="ECO:0007669"/>
    <property type="project" value="InterPro"/>
</dbReference>
<feature type="compositionally biased region" description="Low complexity" evidence="2">
    <location>
        <begin position="131"/>
        <end position="147"/>
    </location>
</feature>
<protein>
    <recommendedName>
        <fullName evidence="3">GATA-type domain-containing protein</fullName>
    </recommendedName>
</protein>
<dbReference type="AlphaFoldDB" id="A0AAD6XM35"/>
<evidence type="ECO:0000313" key="4">
    <source>
        <dbReference type="EMBL" id="KAJ7083955.1"/>
    </source>
</evidence>
<evidence type="ECO:0000256" key="2">
    <source>
        <dbReference type="SAM" id="MobiDB-lite"/>
    </source>
</evidence>
<reference evidence="4" key="1">
    <citation type="submission" date="2023-03" db="EMBL/GenBank/DDBJ databases">
        <title>Massive genome expansion in bonnet fungi (Mycena s.s.) driven by repeated elements and novel gene families across ecological guilds.</title>
        <authorList>
            <consortium name="Lawrence Berkeley National Laboratory"/>
            <person name="Harder C.B."/>
            <person name="Miyauchi S."/>
            <person name="Viragh M."/>
            <person name="Kuo A."/>
            <person name="Thoen E."/>
            <person name="Andreopoulos B."/>
            <person name="Lu D."/>
            <person name="Skrede I."/>
            <person name="Drula E."/>
            <person name="Henrissat B."/>
            <person name="Morin E."/>
            <person name="Kohler A."/>
            <person name="Barry K."/>
            <person name="LaButti K."/>
            <person name="Morin E."/>
            <person name="Salamov A."/>
            <person name="Lipzen A."/>
            <person name="Mereny Z."/>
            <person name="Hegedus B."/>
            <person name="Baldrian P."/>
            <person name="Stursova M."/>
            <person name="Weitz H."/>
            <person name="Taylor A."/>
            <person name="Grigoriev I.V."/>
            <person name="Nagy L.G."/>
            <person name="Martin F."/>
            <person name="Kauserud H."/>
        </authorList>
    </citation>
    <scope>NUCLEOTIDE SEQUENCE</scope>
    <source>
        <strain evidence="4">CBHHK173m</strain>
    </source>
</reference>
<gene>
    <name evidence="4" type="ORF">B0H15DRAFT_951709</name>
</gene>
<dbReference type="SUPFAM" id="SSF57716">
    <property type="entry name" value="Glucocorticoid receptor-like (DNA-binding domain)"/>
    <property type="match status" value="2"/>
</dbReference>
<keyword evidence="1" id="KW-0479">Metal-binding</keyword>
<dbReference type="InterPro" id="IPR000679">
    <property type="entry name" value="Znf_GATA"/>
</dbReference>
<name>A0AAD6XM35_9AGAR</name>
<dbReference type="PROSITE" id="PS50114">
    <property type="entry name" value="GATA_ZN_FINGER_2"/>
    <property type="match status" value="3"/>
</dbReference>
<keyword evidence="1" id="KW-0863">Zinc-finger</keyword>
<comment type="caution">
    <text evidence="4">The sequence shown here is derived from an EMBL/GenBank/DDBJ whole genome shotgun (WGS) entry which is preliminary data.</text>
</comment>
<feature type="domain" description="GATA-type" evidence="3">
    <location>
        <begin position="164"/>
        <end position="200"/>
    </location>
</feature>
<dbReference type="Gene3D" id="3.30.50.10">
    <property type="entry name" value="Erythroid Transcription Factor GATA-1, subunit A"/>
    <property type="match status" value="2"/>
</dbReference>
<feature type="compositionally biased region" description="Polar residues" evidence="2">
    <location>
        <begin position="118"/>
        <end position="130"/>
    </location>
</feature>
<evidence type="ECO:0000256" key="1">
    <source>
        <dbReference type="PROSITE-ProRule" id="PRU00094"/>
    </source>
</evidence>
<proteinExistence type="predicted"/>
<keyword evidence="5" id="KW-1185">Reference proteome</keyword>
<feature type="compositionally biased region" description="Low complexity" evidence="2">
    <location>
        <begin position="93"/>
        <end position="103"/>
    </location>
</feature>
<accession>A0AAD6XM35</accession>
<feature type="region of interest" description="Disordered" evidence="2">
    <location>
        <begin position="40"/>
        <end position="147"/>
    </location>
</feature>
<dbReference type="SMART" id="SM00401">
    <property type="entry name" value="ZnF_GATA"/>
    <property type="match status" value="2"/>
</dbReference>
<dbReference type="GO" id="GO:0043565">
    <property type="term" value="F:sequence-specific DNA binding"/>
    <property type="evidence" value="ECO:0007669"/>
    <property type="project" value="InterPro"/>
</dbReference>
<organism evidence="4 5">
    <name type="scientific">Mycena belliarum</name>
    <dbReference type="NCBI Taxonomy" id="1033014"/>
    <lineage>
        <taxon>Eukaryota</taxon>
        <taxon>Fungi</taxon>
        <taxon>Dikarya</taxon>
        <taxon>Basidiomycota</taxon>
        <taxon>Agaricomycotina</taxon>
        <taxon>Agaricomycetes</taxon>
        <taxon>Agaricomycetidae</taxon>
        <taxon>Agaricales</taxon>
        <taxon>Marasmiineae</taxon>
        <taxon>Mycenaceae</taxon>
        <taxon>Mycena</taxon>
    </lineage>
</organism>
<feature type="domain" description="GATA-type" evidence="3">
    <location>
        <begin position="370"/>
        <end position="428"/>
    </location>
</feature>
<dbReference type="GO" id="GO:0008270">
    <property type="term" value="F:zinc ion binding"/>
    <property type="evidence" value="ECO:0007669"/>
    <property type="project" value="UniProtKB-KW"/>
</dbReference>
<sequence length="428" mass="44442">MEVFRAILEPHDEGMPKLSASEYLEALYARAEVEEAEALRSMEAKNKKRGRRSQPASAPANAGPSVRAAAVSAPDATPTENAPSGTATGAGGTIASSSATRGGQSRSAVKKGSKAAAPSTSAQRDTQKLQAGSPSSGTTSSADKSVSMKAKLGDSNIANPLGLCSSCSATTIPRWRKHRASTLCVACGVQSSETPSASPLDGLSQQSRTPVEGSANAKLKRRASPEPSGLTARSAATDTATLGGDTVLDETNKRRRLGRSPSPAVGVPGEGNTVAKGSNNDSRRCSPTPSDLTSLSRESSLTPLPPDPPAGPHCSHCHSTKSSNFSWAESKLAGGGMLCNACSMYEKRHQCRRPLSPALESSLTPLPPDPPGGPHCSHCHSTRSSNLSWAESKLEGGGKLCNACSMYEKRHQRRRPLSLVLAAGRAKR</sequence>
<dbReference type="InterPro" id="IPR013088">
    <property type="entry name" value="Znf_NHR/GATA"/>
</dbReference>
<evidence type="ECO:0000259" key="3">
    <source>
        <dbReference type="PROSITE" id="PS50114"/>
    </source>
</evidence>
<feature type="compositionally biased region" description="Polar residues" evidence="2">
    <location>
        <begin position="275"/>
        <end position="302"/>
    </location>
</feature>
<feature type="region of interest" description="Disordered" evidence="2">
    <location>
        <begin position="191"/>
        <end position="315"/>
    </location>
</feature>
<dbReference type="EMBL" id="JARJCN010000039">
    <property type="protein sequence ID" value="KAJ7083955.1"/>
    <property type="molecule type" value="Genomic_DNA"/>
</dbReference>